<dbReference type="UniPathway" id="UPA00142">
    <property type="reaction ID" value="UER00210"/>
</dbReference>
<keyword evidence="9" id="KW-0464">Manganese</keyword>
<dbReference type="InterPro" id="IPR004218">
    <property type="entry name" value="GSHS_ATP-bd"/>
</dbReference>
<feature type="domain" description="ATP-grasp" evidence="11">
    <location>
        <begin position="127"/>
        <end position="311"/>
    </location>
</feature>
<dbReference type="GO" id="GO:0004363">
    <property type="term" value="F:glutathione synthase activity"/>
    <property type="evidence" value="ECO:0007669"/>
    <property type="project" value="UniProtKB-UniRule"/>
</dbReference>
<evidence type="ECO:0000256" key="6">
    <source>
        <dbReference type="ARBA" id="ARBA00022741"/>
    </source>
</evidence>
<comment type="similarity">
    <text evidence="10">Belongs to the prokaryotic GSH synthase family.</text>
</comment>
<keyword evidence="8" id="KW-0460">Magnesium</keyword>
<keyword evidence="6 10" id="KW-0547">Nucleotide-binding</keyword>
<dbReference type="RefSeq" id="WP_076969106.1">
    <property type="nucleotide sequence ID" value="NZ_LVWB01000006.1"/>
</dbReference>
<dbReference type="PANTHER" id="PTHR21621:SF4">
    <property type="entry name" value="GLUTATHIONE SYNTHETASE"/>
    <property type="match status" value="1"/>
</dbReference>
<dbReference type="SUPFAM" id="SSF52440">
    <property type="entry name" value="PreATP-grasp domain"/>
    <property type="match status" value="1"/>
</dbReference>
<comment type="catalytic activity">
    <reaction evidence="10">
        <text>gamma-L-glutamyl-L-cysteine + glycine + ATP = glutathione + ADP + phosphate + H(+)</text>
        <dbReference type="Rhea" id="RHEA:13557"/>
        <dbReference type="ChEBI" id="CHEBI:15378"/>
        <dbReference type="ChEBI" id="CHEBI:30616"/>
        <dbReference type="ChEBI" id="CHEBI:43474"/>
        <dbReference type="ChEBI" id="CHEBI:57305"/>
        <dbReference type="ChEBI" id="CHEBI:57925"/>
        <dbReference type="ChEBI" id="CHEBI:58173"/>
        <dbReference type="ChEBI" id="CHEBI:456216"/>
        <dbReference type="EC" id="6.3.2.3"/>
    </reaction>
</comment>
<dbReference type="OrthoDB" id="9785415at2"/>
<keyword evidence="3 10" id="KW-0436">Ligase</keyword>
<dbReference type="EMBL" id="LVWB01000006">
    <property type="protein sequence ID" value="ONI60035.1"/>
    <property type="molecule type" value="Genomic_DNA"/>
</dbReference>
<keyword evidence="4 10" id="KW-0317">Glutathione biosynthesis</keyword>
<dbReference type="PANTHER" id="PTHR21621">
    <property type="entry name" value="RIBOSOMAL PROTEIN S6 MODIFICATION PROTEIN"/>
    <property type="match status" value="1"/>
</dbReference>
<gene>
    <name evidence="10" type="primary">gshB</name>
    <name evidence="12" type="ORF">AYO25_01850</name>
</gene>
<evidence type="ECO:0000256" key="2">
    <source>
        <dbReference type="ARBA" id="ARBA00001946"/>
    </source>
</evidence>
<dbReference type="InterPro" id="IPR011761">
    <property type="entry name" value="ATP-grasp"/>
</dbReference>
<dbReference type="GO" id="GO:0005737">
    <property type="term" value="C:cytoplasm"/>
    <property type="evidence" value="ECO:0007669"/>
    <property type="project" value="TreeGrafter"/>
</dbReference>
<organism evidence="12 13">
    <name type="scientific">Candidatus Liberibacter solanacearum</name>
    <dbReference type="NCBI Taxonomy" id="556287"/>
    <lineage>
        <taxon>Bacteria</taxon>
        <taxon>Pseudomonadati</taxon>
        <taxon>Pseudomonadota</taxon>
        <taxon>Alphaproteobacteria</taxon>
        <taxon>Hyphomicrobiales</taxon>
        <taxon>Rhizobiaceae</taxon>
        <taxon>Liberibacter</taxon>
    </lineage>
</organism>
<dbReference type="InterPro" id="IPR013815">
    <property type="entry name" value="ATP_grasp_subdomain_1"/>
</dbReference>
<evidence type="ECO:0000313" key="12">
    <source>
        <dbReference type="EMBL" id="ONI60035.1"/>
    </source>
</evidence>
<dbReference type="GO" id="GO:0005524">
    <property type="term" value="F:ATP binding"/>
    <property type="evidence" value="ECO:0007669"/>
    <property type="project" value="UniProtKB-UniRule"/>
</dbReference>
<reference evidence="12 13" key="1">
    <citation type="journal article" date="2017" name="PLoS ONE">
        <title>Genomic sequence of 'Candidatus Liberibacter solanacearum' haplotype C and its comparison with haplotype A and B genomes.</title>
        <authorList>
            <person name="Wang J."/>
            <person name="Haapalainen M."/>
            <person name="Schott T."/>
            <person name="Thompson S.M."/>
            <person name="Smith G.R."/>
            <person name="Nissinen A.I."/>
            <person name="Pirhonen M."/>
        </authorList>
    </citation>
    <scope>NUCLEOTIDE SEQUENCE [LARGE SCALE GENOMIC DNA]</scope>
    <source>
        <strain evidence="12 13">FIN111</strain>
    </source>
</reference>
<dbReference type="EC" id="6.3.2.3" evidence="10"/>
<evidence type="ECO:0000256" key="8">
    <source>
        <dbReference type="ARBA" id="ARBA00022842"/>
    </source>
</evidence>
<evidence type="ECO:0000256" key="9">
    <source>
        <dbReference type="ARBA" id="ARBA00023211"/>
    </source>
</evidence>
<comment type="cofactor">
    <cofactor evidence="2">
        <name>Mg(2+)</name>
        <dbReference type="ChEBI" id="CHEBI:18420"/>
    </cofactor>
</comment>
<evidence type="ECO:0000256" key="10">
    <source>
        <dbReference type="HAMAP-Rule" id="MF_00162"/>
    </source>
</evidence>
<dbReference type="HAMAP" id="MF_00162">
    <property type="entry name" value="GSH_S"/>
    <property type="match status" value="1"/>
</dbReference>
<evidence type="ECO:0000259" key="11">
    <source>
        <dbReference type="PROSITE" id="PS50975"/>
    </source>
</evidence>
<evidence type="ECO:0000256" key="3">
    <source>
        <dbReference type="ARBA" id="ARBA00022598"/>
    </source>
</evidence>
<evidence type="ECO:0000256" key="4">
    <source>
        <dbReference type="ARBA" id="ARBA00022684"/>
    </source>
</evidence>
<dbReference type="Pfam" id="PF02951">
    <property type="entry name" value="GSH-S_N"/>
    <property type="match status" value="1"/>
</dbReference>
<proteinExistence type="inferred from homology"/>
<dbReference type="InterPro" id="IPR006284">
    <property type="entry name" value="Glut_synth_pro"/>
</dbReference>
<accession>A0A1V2N8R4</accession>
<dbReference type="GO" id="GO:0046872">
    <property type="term" value="F:metal ion binding"/>
    <property type="evidence" value="ECO:0007669"/>
    <property type="project" value="UniProtKB-KW"/>
</dbReference>
<evidence type="ECO:0000256" key="1">
    <source>
        <dbReference type="ARBA" id="ARBA00001936"/>
    </source>
</evidence>
<dbReference type="Gene3D" id="3.40.50.20">
    <property type="match status" value="1"/>
</dbReference>
<dbReference type="Gene3D" id="3.30.1490.20">
    <property type="entry name" value="ATP-grasp fold, A domain"/>
    <property type="match status" value="1"/>
</dbReference>
<protein>
    <recommendedName>
        <fullName evidence="10">Glutathione synthetase</fullName>
        <ecNumber evidence="10">6.3.2.3</ecNumber>
    </recommendedName>
    <alternativeName>
        <fullName evidence="10">GSH synthetase</fullName>
        <shortName evidence="10">GSH-S</shortName>
        <shortName evidence="10">GSHase</shortName>
    </alternativeName>
    <alternativeName>
        <fullName evidence="10">Glutathione synthase</fullName>
    </alternativeName>
</protein>
<dbReference type="InterPro" id="IPR004215">
    <property type="entry name" value="GSHS_N"/>
</dbReference>
<comment type="cofactor">
    <cofactor evidence="1">
        <name>Mn(2+)</name>
        <dbReference type="ChEBI" id="CHEBI:29035"/>
    </cofactor>
</comment>
<sequence length="319" mass="36933">MMKISNIAIQMDHISTINPKEDSTFAIALEAQIRGSKIFHYTPDQLFIRENKIYAYVEPLFLYDNQENYYSLKEKQLVNLSQMDVILIRQNPPFNMHYITNTYLLEKINSKTLILNNPFWIRNSPEKIFVTEFSELMPPTLISRDIPQITKFYLEMKDIIIKPLYGNGGNGVFRITPEDRNFSSLIEILFDKYPEPLIIQSYLPQVRNGDKRILLLDGKPVGAINRIPSEKDNRSNIHAGGKAELTELTNREKDICHRIGLSLQERGLFFTGIDVIGNYITEINVTSPTCIREIYKHGGNNIASLFWDAVEEKVQWLNK</sequence>
<dbReference type="InterPro" id="IPR016185">
    <property type="entry name" value="PreATP-grasp_dom_sf"/>
</dbReference>
<dbReference type="PROSITE" id="PS50975">
    <property type="entry name" value="ATP_GRASP"/>
    <property type="match status" value="1"/>
</dbReference>
<evidence type="ECO:0000256" key="7">
    <source>
        <dbReference type="ARBA" id="ARBA00022840"/>
    </source>
</evidence>
<dbReference type="NCBIfam" id="NF003573">
    <property type="entry name" value="PRK05246.1"/>
    <property type="match status" value="1"/>
</dbReference>
<comment type="caution">
    <text evidence="12">The sequence shown here is derived from an EMBL/GenBank/DDBJ whole genome shotgun (WGS) entry which is preliminary data.</text>
</comment>
<evidence type="ECO:0000313" key="13">
    <source>
        <dbReference type="Proteomes" id="UP000189542"/>
    </source>
</evidence>
<dbReference type="Proteomes" id="UP000189542">
    <property type="component" value="Unassembled WGS sequence"/>
</dbReference>
<dbReference type="NCBIfam" id="TIGR01380">
    <property type="entry name" value="glut_syn"/>
    <property type="match status" value="1"/>
</dbReference>
<dbReference type="Gene3D" id="3.30.470.20">
    <property type="entry name" value="ATP-grasp fold, B domain"/>
    <property type="match status" value="1"/>
</dbReference>
<name>A0A1V2N8R4_9HYPH</name>
<keyword evidence="5" id="KW-0479">Metal-binding</keyword>
<evidence type="ECO:0000256" key="5">
    <source>
        <dbReference type="ARBA" id="ARBA00022723"/>
    </source>
</evidence>
<dbReference type="Pfam" id="PF02955">
    <property type="entry name" value="GSH-S_ATP"/>
    <property type="match status" value="1"/>
</dbReference>
<comment type="pathway">
    <text evidence="10">Sulfur metabolism; glutathione biosynthesis; glutathione from L-cysteine and L-glutamate: step 2/2.</text>
</comment>
<dbReference type="AlphaFoldDB" id="A0A1V2N8R4"/>
<dbReference type="SUPFAM" id="SSF56059">
    <property type="entry name" value="Glutathione synthetase ATP-binding domain-like"/>
    <property type="match status" value="1"/>
</dbReference>
<keyword evidence="7 10" id="KW-0067">ATP-binding</keyword>